<dbReference type="PANTHER" id="PTHR47424:SF3">
    <property type="entry name" value="REGULATORY PROTEIN GAL4"/>
    <property type="match status" value="1"/>
</dbReference>
<dbReference type="AlphaFoldDB" id="A0A0A1TNF1"/>
<dbReference type="OrthoDB" id="3364175at2759"/>
<keyword evidence="2" id="KW-0805">Transcription regulation</keyword>
<evidence type="ECO:0000256" key="4">
    <source>
        <dbReference type="ARBA" id="ARBA00023163"/>
    </source>
</evidence>
<keyword evidence="3" id="KW-0238">DNA-binding</keyword>
<evidence type="ECO:0000256" key="2">
    <source>
        <dbReference type="ARBA" id="ARBA00023015"/>
    </source>
</evidence>
<feature type="region of interest" description="Disordered" evidence="6">
    <location>
        <begin position="101"/>
        <end position="141"/>
    </location>
</feature>
<evidence type="ECO:0000259" key="7">
    <source>
        <dbReference type="PROSITE" id="PS50048"/>
    </source>
</evidence>
<dbReference type="Pfam" id="PF00172">
    <property type="entry name" value="Zn_clus"/>
    <property type="match status" value="1"/>
</dbReference>
<protein>
    <recommendedName>
        <fullName evidence="7">Zn(2)-C6 fungal-type domain-containing protein</fullName>
    </recommendedName>
</protein>
<evidence type="ECO:0000313" key="9">
    <source>
        <dbReference type="Proteomes" id="UP000039046"/>
    </source>
</evidence>
<organism evidence="8 9">
    <name type="scientific">[Torrubiella] hemipterigena</name>
    <dbReference type="NCBI Taxonomy" id="1531966"/>
    <lineage>
        <taxon>Eukaryota</taxon>
        <taxon>Fungi</taxon>
        <taxon>Dikarya</taxon>
        <taxon>Ascomycota</taxon>
        <taxon>Pezizomycotina</taxon>
        <taxon>Sordariomycetes</taxon>
        <taxon>Hypocreomycetidae</taxon>
        <taxon>Hypocreales</taxon>
        <taxon>Clavicipitaceae</taxon>
        <taxon>Clavicipitaceae incertae sedis</taxon>
        <taxon>'Torrubiella' clade</taxon>
    </lineage>
</organism>
<dbReference type="HOGENOM" id="CLU_008511_0_0_1"/>
<evidence type="ECO:0000256" key="3">
    <source>
        <dbReference type="ARBA" id="ARBA00023125"/>
    </source>
</evidence>
<evidence type="ECO:0000313" key="8">
    <source>
        <dbReference type="EMBL" id="CEJ92758.1"/>
    </source>
</evidence>
<sequence>MASKSEPASKRRRIALACTACRTRKSKCDGKRPTCQSCLQLSLECQYDAPESATNVIIGKQYVADLEQRLRLVEKALRRHDDLLIGHLSGCEPAMTKLPQRLRSDDHNDDDDDAASNDEVGREGEEEETSDDDGVGDPTKTDGLAITFVEEQAPVYFGESSNIRFVRYLLGAMSSLWGIQKPKGPSSITNKTIRKRHLDDGASQPSPRAVSSASAQLPPSEEFEELLHLFFNTTGLLFPIFHEPTFWGYYDRFKASGYKKIGRAWLGMLNMMMAMATNVGNGKFAGSKERFERSLVFYHRATALCASYALKTVSIESVQYLLLQTFYLQGTPRAVQAWNIHGLCVRNALALGLHCDQANGNLDPVAKETYKRTWQAIYCADKVMSVTFGRPGAVPDYYMVSGPIQQWPASDYPATKQHLETMRLKSELLRVSVQLYKVMGDSITRQYNSNLGLTSELDGVSTIQAATELRKQLRQWAASLPAEFALLDCDAPELVQRSITNRIRTILTLRYHNLNIIIHRPLLCLTLQYLSKHEPSVELPYTAQLAMAEAFECVASAETTINIIAAGLGTAAGDETNLGVWFFTLYYGFTAALMICGRMLWAHHGHGQNAETVISSGRLSLVKAANALKNLDTENNLVQQCVKYITYLSELQNHSSSRFKGLRSASTANNAGANGFGDLSSLLGDAPMGDFMNDGSDFGPFLPVEFLDPAFYDDFNIQM</sequence>
<dbReference type="InterPro" id="IPR036864">
    <property type="entry name" value="Zn2-C6_fun-type_DNA-bd_sf"/>
</dbReference>
<evidence type="ECO:0000256" key="1">
    <source>
        <dbReference type="ARBA" id="ARBA00022723"/>
    </source>
</evidence>
<dbReference type="SMART" id="SM00066">
    <property type="entry name" value="GAL4"/>
    <property type="match status" value="1"/>
</dbReference>
<dbReference type="GO" id="GO:0000981">
    <property type="term" value="F:DNA-binding transcription factor activity, RNA polymerase II-specific"/>
    <property type="evidence" value="ECO:0007669"/>
    <property type="project" value="InterPro"/>
</dbReference>
<reference evidence="8 9" key="1">
    <citation type="journal article" date="2015" name="Genome Announc.">
        <title>Draft Genome Sequence and Gene Annotation of the Entomopathogenic Fungus Verticillium hemipterigenum.</title>
        <authorList>
            <person name="Horn F."/>
            <person name="Habel A."/>
            <person name="Scharf D.H."/>
            <person name="Dworschak J."/>
            <person name="Brakhage A.A."/>
            <person name="Guthke R."/>
            <person name="Hertweck C."/>
            <person name="Linde J."/>
        </authorList>
    </citation>
    <scope>NUCLEOTIDE SEQUENCE [LARGE SCALE GENOMIC DNA]</scope>
</reference>
<dbReference type="GO" id="GO:0005634">
    <property type="term" value="C:nucleus"/>
    <property type="evidence" value="ECO:0007669"/>
    <property type="project" value="TreeGrafter"/>
</dbReference>
<dbReference type="InterPro" id="IPR001138">
    <property type="entry name" value="Zn2Cys6_DnaBD"/>
</dbReference>
<proteinExistence type="predicted"/>
<dbReference type="Proteomes" id="UP000039046">
    <property type="component" value="Unassembled WGS sequence"/>
</dbReference>
<dbReference type="GO" id="GO:0006351">
    <property type="term" value="P:DNA-templated transcription"/>
    <property type="evidence" value="ECO:0007669"/>
    <property type="project" value="InterPro"/>
</dbReference>
<keyword evidence="9" id="KW-1185">Reference proteome</keyword>
<accession>A0A0A1TNF1</accession>
<dbReference type="EMBL" id="CDHN01000005">
    <property type="protein sequence ID" value="CEJ92758.1"/>
    <property type="molecule type" value="Genomic_DNA"/>
</dbReference>
<evidence type="ECO:0000256" key="5">
    <source>
        <dbReference type="ARBA" id="ARBA00023242"/>
    </source>
</evidence>
<dbReference type="GO" id="GO:0008270">
    <property type="term" value="F:zinc ion binding"/>
    <property type="evidence" value="ECO:0007669"/>
    <property type="project" value="InterPro"/>
</dbReference>
<dbReference type="SUPFAM" id="SSF57701">
    <property type="entry name" value="Zn2/Cys6 DNA-binding domain"/>
    <property type="match status" value="1"/>
</dbReference>
<keyword evidence="5" id="KW-0539">Nucleus</keyword>
<feature type="domain" description="Zn(2)-C6 fungal-type" evidence="7">
    <location>
        <begin position="17"/>
        <end position="47"/>
    </location>
</feature>
<name>A0A0A1TNF1_9HYPO</name>
<dbReference type="SMART" id="SM00906">
    <property type="entry name" value="Fungal_trans"/>
    <property type="match status" value="1"/>
</dbReference>
<evidence type="ECO:0000256" key="6">
    <source>
        <dbReference type="SAM" id="MobiDB-lite"/>
    </source>
</evidence>
<dbReference type="CDD" id="cd00067">
    <property type="entry name" value="GAL4"/>
    <property type="match status" value="1"/>
</dbReference>
<dbReference type="PANTHER" id="PTHR47424">
    <property type="entry name" value="REGULATORY PROTEIN GAL4"/>
    <property type="match status" value="1"/>
</dbReference>
<dbReference type="InterPro" id="IPR051127">
    <property type="entry name" value="Fungal_SecMet_Regulators"/>
</dbReference>
<dbReference type="GO" id="GO:0000435">
    <property type="term" value="P:positive regulation of transcription from RNA polymerase II promoter by galactose"/>
    <property type="evidence" value="ECO:0007669"/>
    <property type="project" value="TreeGrafter"/>
</dbReference>
<dbReference type="STRING" id="1531966.A0A0A1TNF1"/>
<dbReference type="CDD" id="cd12148">
    <property type="entry name" value="fungal_TF_MHR"/>
    <property type="match status" value="1"/>
</dbReference>
<keyword evidence="4" id="KW-0804">Transcription</keyword>
<gene>
    <name evidence="8" type="ORF">VHEMI08389</name>
</gene>
<dbReference type="InterPro" id="IPR007219">
    <property type="entry name" value="XnlR_reg_dom"/>
</dbReference>
<dbReference type="Gene3D" id="4.10.240.10">
    <property type="entry name" value="Zn(2)-C6 fungal-type DNA-binding domain"/>
    <property type="match status" value="1"/>
</dbReference>
<dbReference type="PROSITE" id="PS50048">
    <property type="entry name" value="ZN2_CY6_FUNGAL_2"/>
    <property type="match status" value="1"/>
</dbReference>
<dbReference type="Pfam" id="PF04082">
    <property type="entry name" value="Fungal_trans"/>
    <property type="match status" value="1"/>
</dbReference>
<dbReference type="PROSITE" id="PS00463">
    <property type="entry name" value="ZN2_CY6_FUNGAL_1"/>
    <property type="match status" value="1"/>
</dbReference>
<feature type="compositionally biased region" description="Acidic residues" evidence="6">
    <location>
        <begin position="107"/>
        <end position="116"/>
    </location>
</feature>
<keyword evidence="1" id="KW-0479">Metal-binding</keyword>
<feature type="compositionally biased region" description="Acidic residues" evidence="6">
    <location>
        <begin position="124"/>
        <end position="135"/>
    </location>
</feature>
<dbReference type="GO" id="GO:0000978">
    <property type="term" value="F:RNA polymerase II cis-regulatory region sequence-specific DNA binding"/>
    <property type="evidence" value="ECO:0007669"/>
    <property type="project" value="TreeGrafter"/>
</dbReference>